<reference evidence="3" key="2">
    <citation type="journal article" date="2021" name="Microbiome">
        <title>Successional dynamics and alternative stable states in a saline activated sludge microbial community over 9 years.</title>
        <authorList>
            <person name="Wang Y."/>
            <person name="Ye J."/>
            <person name="Ju F."/>
            <person name="Liu L."/>
            <person name="Boyd J.A."/>
            <person name="Deng Y."/>
            <person name="Parks D.H."/>
            <person name="Jiang X."/>
            <person name="Yin X."/>
            <person name="Woodcroft B.J."/>
            <person name="Tyson G.W."/>
            <person name="Hugenholtz P."/>
            <person name="Polz M.F."/>
            <person name="Zhang T."/>
        </authorList>
    </citation>
    <scope>NUCLEOTIDE SEQUENCE</scope>
    <source>
        <strain evidence="3">HKST-UBA02</strain>
    </source>
</reference>
<accession>A0A956NDH9</accession>
<dbReference type="EMBL" id="JAGQHS010000011">
    <property type="protein sequence ID" value="MCA9754889.1"/>
    <property type="molecule type" value="Genomic_DNA"/>
</dbReference>
<feature type="signal peptide" evidence="1">
    <location>
        <begin position="1"/>
        <end position="26"/>
    </location>
</feature>
<dbReference type="Gene3D" id="3.10.170.10">
    <property type="match status" value="1"/>
</dbReference>
<protein>
    <submittedName>
        <fullName evidence="3">T9SS type A sorting domain-containing protein</fullName>
    </submittedName>
</protein>
<keyword evidence="1" id="KW-0732">Signal</keyword>
<dbReference type="Pfam" id="PF13860">
    <property type="entry name" value="FlgD_ig"/>
    <property type="match status" value="1"/>
</dbReference>
<dbReference type="Proteomes" id="UP000739538">
    <property type="component" value="Unassembled WGS sequence"/>
</dbReference>
<sequence>MRTTTCALVLGLAVVPALLSPGAILAAREADALSDLTVQPPVAVTWDALSAGDQIAATEALGEFSRETGSRWSVLDYAPGTLAPRLAMGTGLDMGRAILSTEDAVVAARDLVATYPELFASRVDRLDVWRATEGAGKYAVHFWEIASGMPVLGTKVTTVFTESGVLAAFGATTFPEIESADAPRIDAETAFTRAHDHLRSLGAIASSRDDVEWRAEGPYVLPVTVGEGANLGDGVRAESGVRVEGHTIHRIVLWSDDPVFVWSVDVDAITGDVLQRRNGLFHLDFEGTVTVDVEDPNYCEGAVLRPLSEVEVRIDGVGSALTGPDGSFTVANAGTDPADLEITMSGPWFEVVNVDGASALYQDNVAPGTPLDILIDTSVARWDERDVYFHGTATHTMMKEIDAGWDDLDFVMPTRVNIDQGCNAFYSFADSSINFYRENNGCGNTGQIGDVVAHEYGHAITAELYGPNQPTSDLHEGNSDITANLLFGYSLIGPGFTLDDCENGIRDSDNDLVWPDDVTGSGHFTGQIIAGFYWNALQYLVASEGEAAAFAAVKDAWYFGRLLGLPQNQPEQAWYSILADDDNGNIDDGTPHFDALCQAAMDKGYECPETFADVVIKHTPALYAANGEGDVRIEAEVYSLAGELAVNGVNLHWRLSGTGAFTPEPFAPTGDGNIHEAFIPTPPVLSSVDYFILAEDEFGNSLRRPEGTGHYSFEVVTAYHNAESGDDGWTVGDPSDTATNGIWERIDPNQMVVGGQIAQPGDDVSPDPGMFAWITEQYTGGSPVLSDVDGTTTLFSPVYDLTGSAWVNIQFMRWFQTLVAAEGGMEVSVTHDGGTSWMPLVTYGPSDAAAQWKLVSKLVPEPVGGFGMMQFKIVALGAANPSIDECGLDEWVLVASDTGSPSSAPDPVAVPRGLSLALTSSNPSDGIVGLAYELPTAGSAEIGVFSVDGRRVRSLYRGSDAAGSHRIDWDGRDDLGRTVGSGVYFVRLAHAGEEQVRRVVIGR</sequence>
<dbReference type="Gene3D" id="2.60.40.4070">
    <property type="match status" value="1"/>
</dbReference>
<evidence type="ECO:0000313" key="3">
    <source>
        <dbReference type="EMBL" id="MCA9754889.1"/>
    </source>
</evidence>
<evidence type="ECO:0000313" key="4">
    <source>
        <dbReference type="Proteomes" id="UP000739538"/>
    </source>
</evidence>
<dbReference type="NCBIfam" id="TIGR04183">
    <property type="entry name" value="Por_Secre_tail"/>
    <property type="match status" value="1"/>
</dbReference>
<dbReference type="InterPro" id="IPR025965">
    <property type="entry name" value="FlgD/Vpr_Ig-like"/>
</dbReference>
<reference evidence="3" key="1">
    <citation type="submission" date="2020-04" db="EMBL/GenBank/DDBJ databases">
        <authorList>
            <person name="Zhang T."/>
        </authorList>
    </citation>
    <scope>NUCLEOTIDE SEQUENCE</scope>
    <source>
        <strain evidence="3">HKST-UBA02</strain>
    </source>
</reference>
<dbReference type="AlphaFoldDB" id="A0A956NDH9"/>
<name>A0A956NDH9_UNCEI</name>
<proteinExistence type="predicted"/>
<gene>
    <name evidence="3" type="ORF">KDA27_03735</name>
</gene>
<evidence type="ECO:0000259" key="2">
    <source>
        <dbReference type="Pfam" id="PF13860"/>
    </source>
</evidence>
<evidence type="ECO:0000256" key="1">
    <source>
        <dbReference type="SAM" id="SignalP"/>
    </source>
</evidence>
<feature type="chain" id="PRO_5037768510" evidence="1">
    <location>
        <begin position="27"/>
        <end position="1003"/>
    </location>
</feature>
<dbReference type="InterPro" id="IPR026444">
    <property type="entry name" value="Secre_tail"/>
</dbReference>
<feature type="domain" description="FlgD/Vpr Ig-like" evidence="2">
    <location>
        <begin position="931"/>
        <end position="989"/>
    </location>
</feature>
<dbReference type="SUPFAM" id="SSF55486">
    <property type="entry name" value="Metalloproteases ('zincins'), catalytic domain"/>
    <property type="match status" value="1"/>
</dbReference>
<comment type="caution">
    <text evidence="3">The sequence shown here is derived from an EMBL/GenBank/DDBJ whole genome shotgun (WGS) entry which is preliminary data.</text>
</comment>
<organism evidence="3 4">
    <name type="scientific">Eiseniibacteriota bacterium</name>
    <dbReference type="NCBI Taxonomy" id="2212470"/>
    <lineage>
        <taxon>Bacteria</taxon>
        <taxon>Candidatus Eiseniibacteriota</taxon>
    </lineage>
</organism>